<dbReference type="InParanoid" id="A0A7M7PQ15"/>
<keyword evidence="2" id="KW-1185">Reference proteome</keyword>
<sequence>MAAELKKLADNFLEDQSSWEPSLFLGAVRELVDREETSAVLEILQNGSYKALVETVAWDLLPIITPHVSDTETNNDVYKDSAQILNDLAEIGKPKEMILGYLEQLDRFLDDGTYRILLKPLSTVLMRFGLTKSHQMNQSFILLHTHLQTAKVRHHPVLVSGLSEFMCNTQNKS</sequence>
<dbReference type="PANTHER" id="PTHR15430:SF1">
    <property type="entry name" value="GLOMULIN"/>
    <property type="match status" value="1"/>
</dbReference>
<dbReference type="Proteomes" id="UP000007110">
    <property type="component" value="Unassembled WGS sequence"/>
</dbReference>
<dbReference type="EnsemblMetazoa" id="XM_030997715">
    <property type="protein sequence ID" value="XP_030853575"/>
    <property type="gene ID" value="LOC115929203"/>
</dbReference>
<dbReference type="RefSeq" id="XP_030853575.1">
    <property type="nucleotide sequence ID" value="XM_030997715.1"/>
</dbReference>
<dbReference type="GeneID" id="115929203"/>
<dbReference type="OrthoDB" id="619536at2759"/>
<organism evidence="1 2">
    <name type="scientific">Strongylocentrotus purpuratus</name>
    <name type="common">Purple sea urchin</name>
    <dbReference type="NCBI Taxonomy" id="7668"/>
    <lineage>
        <taxon>Eukaryota</taxon>
        <taxon>Metazoa</taxon>
        <taxon>Echinodermata</taxon>
        <taxon>Eleutherozoa</taxon>
        <taxon>Echinozoa</taxon>
        <taxon>Echinoidea</taxon>
        <taxon>Euechinoidea</taxon>
        <taxon>Echinacea</taxon>
        <taxon>Camarodonta</taxon>
        <taxon>Echinidea</taxon>
        <taxon>Strongylocentrotidae</taxon>
        <taxon>Strongylocentrotus</taxon>
    </lineage>
</organism>
<protein>
    <submittedName>
        <fullName evidence="1">Uncharacterized protein</fullName>
    </submittedName>
</protein>
<reference evidence="1" key="2">
    <citation type="submission" date="2021-01" db="UniProtKB">
        <authorList>
            <consortium name="EnsemblMetazoa"/>
        </authorList>
    </citation>
    <scope>IDENTIFICATION</scope>
</reference>
<reference evidence="2" key="1">
    <citation type="submission" date="2015-02" db="EMBL/GenBank/DDBJ databases">
        <title>Genome sequencing for Strongylocentrotus purpuratus.</title>
        <authorList>
            <person name="Murali S."/>
            <person name="Liu Y."/>
            <person name="Vee V."/>
            <person name="English A."/>
            <person name="Wang M."/>
            <person name="Skinner E."/>
            <person name="Han Y."/>
            <person name="Muzny D.M."/>
            <person name="Worley K.C."/>
            <person name="Gibbs R.A."/>
        </authorList>
    </citation>
    <scope>NUCLEOTIDE SEQUENCE</scope>
</reference>
<evidence type="ECO:0000313" key="1">
    <source>
        <dbReference type="EnsemblMetazoa" id="XP_030853575"/>
    </source>
</evidence>
<dbReference type="Pfam" id="PF08568">
    <property type="entry name" value="Kinetochor_Ybp2"/>
    <property type="match status" value="1"/>
</dbReference>
<evidence type="ECO:0000313" key="2">
    <source>
        <dbReference type="Proteomes" id="UP000007110"/>
    </source>
</evidence>
<dbReference type="PANTHER" id="PTHR15430">
    <property type="entry name" value="GLOMULIN"/>
    <property type="match status" value="1"/>
</dbReference>
<accession>A0A7M7PQ15</accession>
<dbReference type="InterPro" id="IPR013877">
    <property type="entry name" value="YAP-bd/ALF4/Glomulin"/>
</dbReference>
<proteinExistence type="predicted"/>
<name>A0A7M7PQ15_STRPU</name>
<dbReference type="InterPro" id="IPR019516">
    <property type="entry name" value="Glomulin/ALF4"/>
</dbReference>
<dbReference type="AlphaFoldDB" id="A0A7M7PQ15"/>
<dbReference type="KEGG" id="spu:115929203"/>